<name>A0A017TA21_9BACT</name>
<dbReference type="InterPro" id="IPR011009">
    <property type="entry name" value="Kinase-like_dom_sf"/>
</dbReference>
<keyword evidence="1" id="KW-0808">Transferase</keyword>
<dbReference type="GO" id="GO:0005524">
    <property type="term" value="F:ATP binding"/>
    <property type="evidence" value="ECO:0007669"/>
    <property type="project" value="UniProtKB-UniRule"/>
</dbReference>
<comment type="caution">
    <text evidence="9">The sequence shown here is derived from an EMBL/GenBank/DDBJ whole genome shotgun (WGS) entry which is preliminary data.</text>
</comment>
<keyword evidence="7" id="KW-0472">Membrane</keyword>
<evidence type="ECO:0000313" key="10">
    <source>
        <dbReference type="Proteomes" id="UP000019678"/>
    </source>
</evidence>
<dbReference type="InterPro" id="IPR008271">
    <property type="entry name" value="Ser/Thr_kinase_AS"/>
</dbReference>
<proteinExistence type="predicted"/>
<evidence type="ECO:0000259" key="8">
    <source>
        <dbReference type="PROSITE" id="PS50011"/>
    </source>
</evidence>
<dbReference type="Gene3D" id="1.10.510.10">
    <property type="entry name" value="Transferase(Phosphotransferase) domain 1"/>
    <property type="match status" value="1"/>
</dbReference>
<keyword evidence="7" id="KW-0812">Transmembrane</keyword>
<dbReference type="Proteomes" id="UP000019678">
    <property type="component" value="Unassembled WGS sequence"/>
</dbReference>
<keyword evidence="4 5" id="KW-0067">ATP-binding</keyword>
<gene>
    <name evidence="9" type="ORF">CAP_2788</name>
</gene>
<dbReference type="STRING" id="1192034.CAP_2788"/>
<dbReference type="AlphaFoldDB" id="A0A017TA21"/>
<dbReference type="PANTHER" id="PTHR43289">
    <property type="entry name" value="MITOGEN-ACTIVATED PROTEIN KINASE KINASE KINASE 20-RELATED"/>
    <property type="match status" value="1"/>
</dbReference>
<dbReference type="OrthoDB" id="9801841at2"/>
<evidence type="ECO:0000256" key="4">
    <source>
        <dbReference type="ARBA" id="ARBA00022840"/>
    </source>
</evidence>
<keyword evidence="3 9" id="KW-0418">Kinase</keyword>
<dbReference type="SMART" id="SM00220">
    <property type="entry name" value="S_TKc"/>
    <property type="match status" value="1"/>
</dbReference>
<dbReference type="PROSITE" id="PS50011">
    <property type="entry name" value="PROTEIN_KINASE_DOM"/>
    <property type="match status" value="1"/>
</dbReference>
<evidence type="ECO:0000256" key="2">
    <source>
        <dbReference type="ARBA" id="ARBA00022741"/>
    </source>
</evidence>
<sequence>MTTSSYAGHTAFGATLDAPTLNDAQSGALDTAPTLLGHGRPTGAPLETLASPAHSRSSAPPPSSASRATTLPRVEGQGSAMRLIPEVRARYQTLKVLGAGGMGEVFLVHDNDIVRKVAVKRLLSDDTSPATLARFVDEIRTVGRLEHPSIVPIHDVGIDEEGRYYFVMKYVEGETLESIIERLVARDPAYHRKYTIERRCEIFVALLHALAYAHAHGIVHRDIKPANIMVGRFGEVMLMDWGIAKPITAENDHAASAQGTLATLGDAGKDERARLYATRIGTLVGTPAYMSPEQARGDNDQIDSRSDLYSAAVVFHELLTLHHYLSDRRTIDQMLTGVMSEEFSNARLYGSPAAVQARIPGELMYFVARGIEKAPADRFQSADEMIESLQMFLSGQMEVTCHVTLQKRILSDMGRFIDKHSRAGMFILLFLTATVLFSAIQIVRMIVA</sequence>
<dbReference type="GO" id="GO:0004674">
    <property type="term" value="F:protein serine/threonine kinase activity"/>
    <property type="evidence" value="ECO:0007669"/>
    <property type="project" value="TreeGrafter"/>
</dbReference>
<keyword evidence="10" id="KW-1185">Reference proteome</keyword>
<dbReference type="RefSeq" id="WP_052375224.1">
    <property type="nucleotide sequence ID" value="NZ_ASRX01000020.1"/>
</dbReference>
<feature type="compositionally biased region" description="Low complexity" evidence="6">
    <location>
        <begin position="50"/>
        <end position="68"/>
    </location>
</feature>
<dbReference type="Pfam" id="PF00069">
    <property type="entry name" value="Pkinase"/>
    <property type="match status" value="1"/>
</dbReference>
<dbReference type="InterPro" id="IPR017441">
    <property type="entry name" value="Protein_kinase_ATP_BS"/>
</dbReference>
<reference evidence="9 10" key="1">
    <citation type="submission" date="2013-05" db="EMBL/GenBank/DDBJ databases">
        <title>Genome assembly of Chondromyces apiculatus DSM 436.</title>
        <authorList>
            <person name="Sharma G."/>
            <person name="Khatri I."/>
            <person name="Kaur C."/>
            <person name="Mayilraj S."/>
            <person name="Subramanian S."/>
        </authorList>
    </citation>
    <scope>NUCLEOTIDE SEQUENCE [LARGE SCALE GENOMIC DNA]</scope>
    <source>
        <strain evidence="9 10">DSM 436</strain>
    </source>
</reference>
<dbReference type="SUPFAM" id="SSF56112">
    <property type="entry name" value="Protein kinase-like (PK-like)"/>
    <property type="match status" value="1"/>
</dbReference>
<evidence type="ECO:0000256" key="3">
    <source>
        <dbReference type="ARBA" id="ARBA00022777"/>
    </source>
</evidence>
<dbReference type="PROSITE" id="PS00107">
    <property type="entry name" value="PROTEIN_KINASE_ATP"/>
    <property type="match status" value="1"/>
</dbReference>
<dbReference type="Gene3D" id="3.30.200.20">
    <property type="entry name" value="Phosphorylase Kinase, domain 1"/>
    <property type="match status" value="1"/>
</dbReference>
<feature type="domain" description="Protein kinase" evidence="8">
    <location>
        <begin position="91"/>
        <end position="393"/>
    </location>
</feature>
<dbReference type="InterPro" id="IPR000719">
    <property type="entry name" value="Prot_kinase_dom"/>
</dbReference>
<dbReference type="PANTHER" id="PTHR43289:SF6">
    <property type="entry name" value="SERINE_THREONINE-PROTEIN KINASE NEKL-3"/>
    <property type="match status" value="1"/>
</dbReference>
<dbReference type="PROSITE" id="PS00108">
    <property type="entry name" value="PROTEIN_KINASE_ST"/>
    <property type="match status" value="1"/>
</dbReference>
<feature type="binding site" evidence="5">
    <location>
        <position position="120"/>
    </location>
    <ligand>
        <name>ATP</name>
        <dbReference type="ChEBI" id="CHEBI:30616"/>
    </ligand>
</feature>
<dbReference type="EMBL" id="ASRX01000020">
    <property type="protein sequence ID" value="EYF05787.1"/>
    <property type="molecule type" value="Genomic_DNA"/>
</dbReference>
<feature type="region of interest" description="Disordered" evidence="6">
    <location>
        <begin position="1"/>
        <end position="77"/>
    </location>
</feature>
<evidence type="ECO:0000256" key="7">
    <source>
        <dbReference type="SAM" id="Phobius"/>
    </source>
</evidence>
<dbReference type="CDD" id="cd14014">
    <property type="entry name" value="STKc_PknB_like"/>
    <property type="match status" value="1"/>
</dbReference>
<evidence type="ECO:0000256" key="6">
    <source>
        <dbReference type="SAM" id="MobiDB-lite"/>
    </source>
</evidence>
<feature type="transmembrane region" description="Helical" evidence="7">
    <location>
        <begin position="423"/>
        <end position="447"/>
    </location>
</feature>
<evidence type="ECO:0000256" key="1">
    <source>
        <dbReference type="ARBA" id="ARBA00022679"/>
    </source>
</evidence>
<evidence type="ECO:0000256" key="5">
    <source>
        <dbReference type="PROSITE-ProRule" id="PRU10141"/>
    </source>
</evidence>
<organism evidence="9 10">
    <name type="scientific">Chondromyces apiculatus DSM 436</name>
    <dbReference type="NCBI Taxonomy" id="1192034"/>
    <lineage>
        <taxon>Bacteria</taxon>
        <taxon>Pseudomonadati</taxon>
        <taxon>Myxococcota</taxon>
        <taxon>Polyangia</taxon>
        <taxon>Polyangiales</taxon>
        <taxon>Polyangiaceae</taxon>
        <taxon>Chondromyces</taxon>
    </lineage>
</organism>
<dbReference type="eggNOG" id="COG0515">
    <property type="taxonomic scope" value="Bacteria"/>
</dbReference>
<protein>
    <submittedName>
        <fullName evidence="9">Serine/threonine kinase Pkn10</fullName>
    </submittedName>
</protein>
<evidence type="ECO:0000313" key="9">
    <source>
        <dbReference type="EMBL" id="EYF05787.1"/>
    </source>
</evidence>
<keyword evidence="2 5" id="KW-0547">Nucleotide-binding</keyword>
<accession>A0A017TA21</accession>
<keyword evidence="7" id="KW-1133">Transmembrane helix</keyword>